<name>A0A5Q0TFL9_9VIBR</name>
<evidence type="ECO:0000313" key="2">
    <source>
        <dbReference type="EMBL" id="QGA64956.1"/>
    </source>
</evidence>
<dbReference type="AlphaFoldDB" id="A0A5Q0TFL9"/>
<feature type="compositionally biased region" description="Polar residues" evidence="1">
    <location>
        <begin position="74"/>
        <end position="87"/>
    </location>
</feature>
<accession>A0A5Q0TFL9</accession>
<feature type="region of interest" description="Disordered" evidence="1">
    <location>
        <begin position="1"/>
        <end position="87"/>
    </location>
</feature>
<dbReference type="RefSeq" id="WP_153447106.1">
    <property type="nucleotide sequence ID" value="NZ_CP045699.1"/>
</dbReference>
<organism evidence="2 3">
    <name type="scientific">Vibrio algicola</name>
    <dbReference type="NCBI Taxonomy" id="2662262"/>
    <lineage>
        <taxon>Bacteria</taxon>
        <taxon>Pseudomonadati</taxon>
        <taxon>Pseudomonadota</taxon>
        <taxon>Gammaproteobacteria</taxon>
        <taxon>Vibrionales</taxon>
        <taxon>Vibrionaceae</taxon>
        <taxon>Vibrio</taxon>
    </lineage>
</organism>
<feature type="compositionally biased region" description="Polar residues" evidence="1">
    <location>
        <begin position="32"/>
        <end position="56"/>
    </location>
</feature>
<sequence>METNRFQRWLTKKNQHNNHSSGDHSAGDQSGDDSLSNIENSAISNIAPTSTLTSAPVANGVPKESGFPKESGSLEANSATETNAASENVQTINPERAGLKPANTLIVDEAGHNSSDLAGSDSSCHSSLSKPSIATVAHVFEQGFSKGDKKKQLRDLFLGGEFSDIDPLDSYNMDYSAVKSISQDVASTLRSWHKRIDDVLEPDEERAMEHPHQAEDLEAIIDEDLLQYQAKQDAVIITPDKSVEDNIDSKTKGLEDKVETNNNLANTEFIDKKVINKPKPY</sequence>
<proteinExistence type="predicted"/>
<dbReference type="EMBL" id="CP045699">
    <property type="protein sequence ID" value="QGA64956.1"/>
    <property type="molecule type" value="Genomic_DNA"/>
</dbReference>
<evidence type="ECO:0000256" key="1">
    <source>
        <dbReference type="SAM" id="MobiDB-lite"/>
    </source>
</evidence>
<gene>
    <name evidence="2" type="ORF">GFB47_05745</name>
</gene>
<dbReference type="Proteomes" id="UP000348942">
    <property type="component" value="Chromosome 1"/>
</dbReference>
<evidence type="ECO:0000313" key="3">
    <source>
        <dbReference type="Proteomes" id="UP000348942"/>
    </source>
</evidence>
<keyword evidence="3" id="KW-1185">Reference proteome</keyword>
<protein>
    <recommendedName>
        <fullName evidence="4">DUF3306 domain-containing protein</fullName>
    </recommendedName>
</protein>
<reference evidence="2 3" key="1">
    <citation type="submission" date="2019-10" db="EMBL/GenBank/DDBJ databases">
        <title>Vibrio sp. nov., isolated from Coralline algae surface.</title>
        <authorList>
            <person name="Geng Y."/>
            <person name="Zhang X."/>
        </authorList>
    </citation>
    <scope>NUCLEOTIDE SEQUENCE [LARGE SCALE GENOMIC DNA]</scope>
    <source>
        <strain evidence="2 3">SM1977</strain>
    </source>
</reference>
<evidence type="ECO:0008006" key="4">
    <source>
        <dbReference type="Google" id="ProtNLM"/>
    </source>
</evidence>